<feature type="transmembrane region" description="Helical" evidence="1">
    <location>
        <begin position="17"/>
        <end position="34"/>
    </location>
</feature>
<sequence length="66" mass="8122">MQCILCFYGIINVSCEYFFKAFVSVIFFLPDLMLKTCYENEKSFIKLYNFIWNYQKNVFLNYIFHD</sequence>
<keyword evidence="1" id="KW-0812">Transmembrane</keyword>
<reference evidence="2" key="1">
    <citation type="submission" date="2015-08" db="UniProtKB">
        <authorList>
            <consortium name="WormBaseParasite"/>
        </authorList>
    </citation>
    <scope>IDENTIFICATION</scope>
</reference>
<keyword evidence="1" id="KW-0472">Membrane</keyword>
<evidence type="ECO:0000256" key="1">
    <source>
        <dbReference type="SAM" id="Phobius"/>
    </source>
</evidence>
<evidence type="ECO:0000313" key="2">
    <source>
        <dbReference type="WBParaSite" id="SSTP_0000658600.1"/>
    </source>
</evidence>
<organism evidence="2">
    <name type="scientific">Strongyloides stercoralis</name>
    <name type="common">Threadworm</name>
    <dbReference type="NCBI Taxonomy" id="6248"/>
    <lineage>
        <taxon>Eukaryota</taxon>
        <taxon>Metazoa</taxon>
        <taxon>Ecdysozoa</taxon>
        <taxon>Nematoda</taxon>
        <taxon>Chromadorea</taxon>
        <taxon>Rhabditida</taxon>
        <taxon>Tylenchina</taxon>
        <taxon>Panagrolaimomorpha</taxon>
        <taxon>Strongyloidoidea</taxon>
        <taxon>Strongyloididae</taxon>
        <taxon>Strongyloides</taxon>
    </lineage>
</organism>
<dbReference type="WBParaSite" id="SSTP_0000658600.1">
    <property type="protein sequence ID" value="SSTP_0000658600.1"/>
    <property type="gene ID" value="SSTP_0000658600"/>
</dbReference>
<name>A0A0K0EAR1_STRER</name>
<protein>
    <submittedName>
        <fullName evidence="2">Uncharacterized protein</fullName>
    </submittedName>
</protein>
<proteinExistence type="predicted"/>
<accession>A0A0K0EAR1</accession>
<keyword evidence="1" id="KW-1133">Transmembrane helix</keyword>
<dbReference type="AlphaFoldDB" id="A0A0K0EAR1"/>